<dbReference type="AlphaFoldDB" id="A0A2I1I490"/>
<feature type="compositionally biased region" description="Polar residues" evidence="1">
    <location>
        <begin position="1"/>
        <end position="15"/>
    </location>
</feature>
<organism evidence="3 4">
    <name type="scientific">Schaalia turicensis</name>
    <dbReference type="NCBI Taxonomy" id="131111"/>
    <lineage>
        <taxon>Bacteria</taxon>
        <taxon>Bacillati</taxon>
        <taxon>Actinomycetota</taxon>
        <taxon>Actinomycetes</taxon>
        <taxon>Actinomycetales</taxon>
        <taxon>Actinomycetaceae</taxon>
        <taxon>Schaalia</taxon>
    </lineage>
</organism>
<reference evidence="3 4" key="1">
    <citation type="submission" date="2017-12" db="EMBL/GenBank/DDBJ databases">
        <title>Phylogenetic diversity of female urinary microbiome.</title>
        <authorList>
            <person name="Thomas-White K."/>
            <person name="Wolfe A.J."/>
        </authorList>
    </citation>
    <scope>NUCLEOTIDE SEQUENCE [LARGE SCALE GENOMIC DNA]</scope>
    <source>
        <strain evidence="3 4">UMB0250</strain>
    </source>
</reference>
<feature type="region of interest" description="Disordered" evidence="1">
    <location>
        <begin position="1"/>
        <end position="88"/>
    </location>
</feature>
<accession>A0A2I1I490</accession>
<keyword evidence="2" id="KW-0472">Membrane</keyword>
<dbReference type="RefSeq" id="WP_101628490.1">
    <property type="nucleotide sequence ID" value="NZ_JBQOSN010000010.1"/>
</dbReference>
<name>A0A2I1I490_9ACTO</name>
<keyword evidence="2" id="KW-0812">Transmembrane</keyword>
<dbReference type="EMBL" id="PKKJ01000010">
    <property type="protein sequence ID" value="PKY65919.1"/>
    <property type="molecule type" value="Genomic_DNA"/>
</dbReference>
<evidence type="ECO:0000256" key="1">
    <source>
        <dbReference type="SAM" id="MobiDB-lite"/>
    </source>
</evidence>
<feature type="compositionally biased region" description="Low complexity" evidence="1">
    <location>
        <begin position="65"/>
        <end position="88"/>
    </location>
</feature>
<feature type="transmembrane region" description="Helical" evidence="2">
    <location>
        <begin position="121"/>
        <end position="145"/>
    </location>
</feature>
<evidence type="ECO:0000313" key="4">
    <source>
        <dbReference type="Proteomes" id="UP000234545"/>
    </source>
</evidence>
<protein>
    <submittedName>
        <fullName evidence="3">Uncharacterized protein</fullName>
    </submittedName>
</protein>
<gene>
    <name evidence="3" type="ORF">CYJ25_07195</name>
</gene>
<feature type="transmembrane region" description="Helical" evidence="2">
    <location>
        <begin position="253"/>
        <end position="276"/>
    </location>
</feature>
<keyword evidence="2" id="KW-1133">Transmembrane helix</keyword>
<proteinExistence type="predicted"/>
<sequence>MTPEMNTDPTGSQPNGGFATGFNGQAPQASSQTPWPQYGEVSGSSNPTYGSYAGGTFNDGGAGYPQGAQAQWNSDAPQYPGQPMNQPMGQPYGGQQAGGPNVAGMPMPGVPQKLPSRAGSIIMMVVGLLMMFIVAPISLLVGALAGLDLDGVIAGTNEIRSGDTITIGDGGSLMVTASRSDPSAYAGTLYSCKVTSVETDTEYKMTTSTTDTFYIDGLAPGNYVVECEGETTRLMAISGVTADDLVGAGMSGVAWATGIGILGLILLIAGIIWLVVTNRKRSQIRATQIGSPYQWQ</sequence>
<comment type="caution">
    <text evidence="3">The sequence shown here is derived from an EMBL/GenBank/DDBJ whole genome shotgun (WGS) entry which is preliminary data.</text>
</comment>
<evidence type="ECO:0000313" key="3">
    <source>
        <dbReference type="EMBL" id="PKY65919.1"/>
    </source>
</evidence>
<dbReference type="Proteomes" id="UP000234545">
    <property type="component" value="Unassembled WGS sequence"/>
</dbReference>
<evidence type="ECO:0000256" key="2">
    <source>
        <dbReference type="SAM" id="Phobius"/>
    </source>
</evidence>
<feature type="compositionally biased region" description="Polar residues" evidence="1">
    <location>
        <begin position="22"/>
        <end position="35"/>
    </location>
</feature>